<evidence type="ECO:0000313" key="3">
    <source>
        <dbReference type="Proteomes" id="UP000653411"/>
    </source>
</evidence>
<feature type="region of interest" description="Disordered" evidence="1">
    <location>
        <begin position="106"/>
        <end position="125"/>
    </location>
</feature>
<keyword evidence="3" id="KW-1185">Reference proteome</keyword>
<comment type="caution">
    <text evidence="2">The sequence shown here is derived from an EMBL/GenBank/DDBJ whole genome shotgun (WGS) entry which is preliminary data.</text>
</comment>
<sequence>MGIRMVHRRTPQSRPPAKARSASASAQVTASPSAPALAAGASSARIPADLAVTVRRAAARLRRRLRARPDPRQWFDLARGYLALLLTALPGPRRPRTMTVFVASLTERRTDSAARRRSPEPDATP</sequence>
<reference evidence="2" key="1">
    <citation type="journal article" date="2014" name="Int. J. Syst. Evol. Microbiol.">
        <title>Complete genome sequence of Corynebacterium casei LMG S-19264T (=DSM 44701T), isolated from a smear-ripened cheese.</title>
        <authorList>
            <consortium name="US DOE Joint Genome Institute (JGI-PGF)"/>
            <person name="Walter F."/>
            <person name="Albersmeier A."/>
            <person name="Kalinowski J."/>
            <person name="Ruckert C."/>
        </authorList>
    </citation>
    <scope>NUCLEOTIDE SEQUENCE</scope>
    <source>
        <strain evidence="2">CGMCC 4.7110</strain>
    </source>
</reference>
<evidence type="ECO:0000256" key="1">
    <source>
        <dbReference type="SAM" id="MobiDB-lite"/>
    </source>
</evidence>
<organism evidence="2 3">
    <name type="scientific">Streptomyces fuscichromogenes</name>
    <dbReference type="NCBI Taxonomy" id="1324013"/>
    <lineage>
        <taxon>Bacteria</taxon>
        <taxon>Bacillati</taxon>
        <taxon>Actinomycetota</taxon>
        <taxon>Actinomycetes</taxon>
        <taxon>Kitasatosporales</taxon>
        <taxon>Streptomycetaceae</taxon>
        <taxon>Streptomyces</taxon>
    </lineage>
</organism>
<dbReference type="AlphaFoldDB" id="A0A917UID2"/>
<dbReference type="EMBL" id="BMML01000001">
    <property type="protein sequence ID" value="GGM88358.1"/>
    <property type="molecule type" value="Genomic_DNA"/>
</dbReference>
<feature type="region of interest" description="Disordered" evidence="1">
    <location>
        <begin position="1"/>
        <end position="42"/>
    </location>
</feature>
<name>A0A917UID2_9ACTN</name>
<gene>
    <name evidence="2" type="ORF">GCM10011578_004720</name>
</gene>
<evidence type="ECO:0000313" key="2">
    <source>
        <dbReference type="EMBL" id="GGM88358.1"/>
    </source>
</evidence>
<feature type="compositionally biased region" description="Low complexity" evidence="1">
    <location>
        <begin position="15"/>
        <end position="42"/>
    </location>
</feature>
<protein>
    <submittedName>
        <fullName evidence="2">Uncharacterized protein</fullName>
    </submittedName>
</protein>
<reference evidence="2" key="2">
    <citation type="submission" date="2020-09" db="EMBL/GenBank/DDBJ databases">
        <authorList>
            <person name="Sun Q."/>
            <person name="Zhou Y."/>
        </authorList>
    </citation>
    <scope>NUCLEOTIDE SEQUENCE</scope>
    <source>
        <strain evidence="2">CGMCC 4.7110</strain>
    </source>
</reference>
<proteinExistence type="predicted"/>
<accession>A0A917UID2</accession>
<dbReference type="Proteomes" id="UP000653411">
    <property type="component" value="Unassembled WGS sequence"/>
</dbReference>
<feature type="compositionally biased region" description="Basic residues" evidence="1">
    <location>
        <begin position="1"/>
        <end position="11"/>
    </location>
</feature>
<dbReference type="RefSeq" id="WP_189260816.1">
    <property type="nucleotide sequence ID" value="NZ_BMML01000001.1"/>
</dbReference>